<evidence type="ECO:0000256" key="1">
    <source>
        <dbReference type="ARBA" id="ARBA00009179"/>
    </source>
</evidence>
<evidence type="ECO:0000256" key="2">
    <source>
        <dbReference type="ARBA" id="ARBA00022670"/>
    </source>
</evidence>
<dbReference type="InterPro" id="IPR009003">
    <property type="entry name" value="Peptidase_S1_PA"/>
</dbReference>
<dbReference type="InterPro" id="IPR041489">
    <property type="entry name" value="PDZ_6"/>
</dbReference>
<sequence>MQKAKYSKFKLVRNLLLFCLLFSFIFTGGYSIGRNGFIADFKSFPKATISRNVPPDKQNVDFELFWKVWDTLDLRYFDKSKLVPGKMVYGAISGMVAAVGDPYTVFLPPDGNKLVQEDLKGNFDGIGIQIGYIGTLLAVIAPLPGSPAEEAGVKPGDLIAVIKDAEKGIEVGTGGMSIPDAVGLIRGSAGTKVELTLLREGTKEPIKVEIVRKTIDVPSVTLEFKPGVSGGTDKSIAVIRVTKFGGETLSEWNEKVAEILNEADTKMIIVDVRNNPGGYLQGAVDLASEFLETGETVVIEENGKGEREESKVVRIGRLRNFKTVVLMNKGSASASEILAGALRDQKKIKLIGDTSFGKGTIQEPQQINGGSGLHITIAKWLTPKGTWVHEKGLEPDVKVEDKEDTKEDEFVGFVLLTAAIGGAVADRLFVFKPLNFLAGRAGNELKLGGRTETSRVVNEESAVIDVTDKVSPSVVTVSIQTKSRRVLEFDPFSGFRSRVDGGINQDIGSGFIVSADGLVVTNKHVVSDTESQYKVITKDGKEYEVKKISRDPSNDLAVLKIDPSAGSGLTPVELGDSGNLKVGQFVIAIGTALGEFRHTVTTGVISGLGRGIDAGNPYEGYAERLDDVIQTDAAINPGNSGGPLLNFAGQVVGVNVAVASGAQNIGFALPVNVLKDALGTFNQTGSFASKPFLGVEYQMISKQAALLNEVPQGALISTVVTGSPAEKAGVKEGDIIVKIDGESLNSDKGLSDIISKKKAGQEVELEIYRDNQTLKLKATLSKTEE</sequence>
<dbReference type="Gene3D" id="2.30.42.10">
    <property type="match status" value="2"/>
</dbReference>
<gene>
    <name evidence="7" type="ORF">US62_C0017G0002</name>
</gene>
<dbReference type="Gene3D" id="3.90.226.10">
    <property type="entry name" value="2-enoyl-CoA Hydratase, Chain A, domain 1"/>
    <property type="match status" value="1"/>
</dbReference>
<dbReference type="Pfam" id="PF17820">
    <property type="entry name" value="PDZ_6"/>
    <property type="match status" value="1"/>
</dbReference>
<dbReference type="AlphaFoldDB" id="A0A0G0HQ60"/>
<dbReference type="InterPro" id="IPR005151">
    <property type="entry name" value="Tail-specific_protease"/>
</dbReference>
<dbReference type="SMART" id="SM00228">
    <property type="entry name" value="PDZ"/>
    <property type="match status" value="2"/>
</dbReference>
<accession>A0A0G0HQ60</accession>
<dbReference type="PRINTS" id="PR00834">
    <property type="entry name" value="PROTEASES2C"/>
</dbReference>
<dbReference type="SMART" id="SM00245">
    <property type="entry name" value="TSPc"/>
    <property type="match status" value="1"/>
</dbReference>
<dbReference type="SUPFAM" id="SSF50156">
    <property type="entry name" value="PDZ domain-like"/>
    <property type="match status" value="2"/>
</dbReference>
<dbReference type="InterPro" id="IPR029045">
    <property type="entry name" value="ClpP/crotonase-like_dom_sf"/>
</dbReference>
<dbReference type="Proteomes" id="UP000034603">
    <property type="component" value="Unassembled WGS sequence"/>
</dbReference>
<dbReference type="InterPro" id="IPR004447">
    <property type="entry name" value="Peptidase_S41A"/>
</dbReference>
<proteinExistence type="inferred from homology"/>
<dbReference type="Gene3D" id="3.30.750.44">
    <property type="match status" value="1"/>
</dbReference>
<dbReference type="Pfam" id="PF03572">
    <property type="entry name" value="Peptidase_S41"/>
    <property type="match status" value="1"/>
</dbReference>
<dbReference type="CDD" id="cd06779">
    <property type="entry name" value="cpPDZ_Deg_HtrA-like"/>
    <property type="match status" value="1"/>
</dbReference>
<evidence type="ECO:0000256" key="4">
    <source>
        <dbReference type="ARBA" id="ARBA00022825"/>
    </source>
</evidence>
<dbReference type="NCBIfam" id="TIGR00225">
    <property type="entry name" value="prc"/>
    <property type="match status" value="1"/>
</dbReference>
<dbReference type="PANTHER" id="PTHR32060:SF30">
    <property type="entry name" value="CARBOXY-TERMINAL PROCESSING PROTEASE CTPA"/>
    <property type="match status" value="1"/>
</dbReference>
<organism evidence="7 8">
    <name type="scientific">Candidatus Woesebacteria bacterium GW2011_GWA1_37_8</name>
    <dbReference type="NCBI Taxonomy" id="1618546"/>
    <lineage>
        <taxon>Bacteria</taxon>
        <taxon>Candidatus Woeseibacteriota</taxon>
    </lineage>
</organism>
<dbReference type="SUPFAM" id="SSF50494">
    <property type="entry name" value="Trypsin-like serine proteases"/>
    <property type="match status" value="1"/>
</dbReference>
<dbReference type="InterPro" id="IPR043504">
    <property type="entry name" value="Peptidase_S1_PA_chymotrypsin"/>
</dbReference>
<evidence type="ECO:0000313" key="7">
    <source>
        <dbReference type="EMBL" id="KKQ45283.1"/>
    </source>
</evidence>
<reference evidence="7 8" key="1">
    <citation type="journal article" date="2015" name="Nature">
        <title>rRNA introns, odd ribosomes, and small enigmatic genomes across a large radiation of phyla.</title>
        <authorList>
            <person name="Brown C.T."/>
            <person name="Hug L.A."/>
            <person name="Thomas B.C."/>
            <person name="Sharon I."/>
            <person name="Castelle C.J."/>
            <person name="Singh A."/>
            <person name="Wilkins M.J."/>
            <person name="Williams K.H."/>
            <person name="Banfield J.F."/>
        </authorList>
    </citation>
    <scope>NUCLEOTIDE SEQUENCE [LARGE SCALE GENOMIC DNA]</scope>
</reference>
<comment type="similarity">
    <text evidence="1 5">Belongs to the peptidase S41A family.</text>
</comment>
<evidence type="ECO:0000313" key="8">
    <source>
        <dbReference type="Proteomes" id="UP000034603"/>
    </source>
</evidence>
<keyword evidence="2 5" id="KW-0645">Protease</keyword>
<dbReference type="GO" id="GO:0030288">
    <property type="term" value="C:outer membrane-bounded periplasmic space"/>
    <property type="evidence" value="ECO:0007669"/>
    <property type="project" value="TreeGrafter"/>
</dbReference>
<feature type="domain" description="PDZ" evidence="6">
    <location>
        <begin position="670"/>
        <end position="771"/>
    </location>
</feature>
<dbReference type="CDD" id="cd07560">
    <property type="entry name" value="Peptidase_S41_CPP"/>
    <property type="match status" value="1"/>
</dbReference>
<name>A0A0G0HQ60_9BACT</name>
<dbReference type="Gene3D" id="2.40.10.10">
    <property type="entry name" value="Trypsin-like serine proteases"/>
    <property type="match status" value="2"/>
</dbReference>
<comment type="caution">
    <text evidence="7">The sequence shown here is derived from an EMBL/GenBank/DDBJ whole genome shotgun (WGS) entry which is preliminary data.</text>
</comment>
<keyword evidence="4 5" id="KW-0720">Serine protease</keyword>
<dbReference type="PANTHER" id="PTHR32060">
    <property type="entry name" value="TAIL-SPECIFIC PROTEASE"/>
    <property type="match status" value="1"/>
</dbReference>
<dbReference type="EMBL" id="LBTR01000017">
    <property type="protein sequence ID" value="KKQ45283.1"/>
    <property type="molecule type" value="Genomic_DNA"/>
</dbReference>
<protein>
    <submittedName>
        <fullName evidence="7">Carboxyl-terminal protease</fullName>
    </submittedName>
</protein>
<evidence type="ECO:0000256" key="5">
    <source>
        <dbReference type="RuleBase" id="RU004404"/>
    </source>
</evidence>
<dbReference type="GO" id="GO:0007165">
    <property type="term" value="P:signal transduction"/>
    <property type="evidence" value="ECO:0007669"/>
    <property type="project" value="TreeGrafter"/>
</dbReference>
<dbReference type="GO" id="GO:0004252">
    <property type="term" value="F:serine-type endopeptidase activity"/>
    <property type="evidence" value="ECO:0007669"/>
    <property type="project" value="InterPro"/>
</dbReference>
<dbReference type="CDD" id="cd06782">
    <property type="entry name" value="cpPDZ_CPP-like"/>
    <property type="match status" value="1"/>
</dbReference>
<dbReference type="PATRIC" id="fig|1618546.3.peg.490"/>
<keyword evidence="3 5" id="KW-0378">Hydrolase</keyword>
<evidence type="ECO:0000259" key="6">
    <source>
        <dbReference type="PROSITE" id="PS50106"/>
    </source>
</evidence>
<dbReference type="Pfam" id="PF13180">
    <property type="entry name" value="PDZ_2"/>
    <property type="match status" value="1"/>
</dbReference>
<dbReference type="Pfam" id="PF13365">
    <property type="entry name" value="Trypsin_2"/>
    <property type="match status" value="1"/>
</dbReference>
<dbReference type="InterPro" id="IPR001940">
    <property type="entry name" value="Peptidase_S1C"/>
</dbReference>
<evidence type="ECO:0000256" key="3">
    <source>
        <dbReference type="ARBA" id="ARBA00022801"/>
    </source>
</evidence>
<dbReference type="PROSITE" id="PS50106">
    <property type="entry name" value="PDZ"/>
    <property type="match status" value="1"/>
</dbReference>
<dbReference type="SUPFAM" id="SSF52096">
    <property type="entry name" value="ClpP/crotonase"/>
    <property type="match status" value="1"/>
</dbReference>
<dbReference type="GO" id="GO:0006508">
    <property type="term" value="P:proteolysis"/>
    <property type="evidence" value="ECO:0007669"/>
    <property type="project" value="UniProtKB-KW"/>
</dbReference>
<dbReference type="InterPro" id="IPR001478">
    <property type="entry name" value="PDZ"/>
</dbReference>
<dbReference type="InterPro" id="IPR036034">
    <property type="entry name" value="PDZ_sf"/>
</dbReference>